<feature type="active site" description="Proton donor; for beta-elimination activity" evidence="15">
    <location>
        <position position="61"/>
    </location>
</feature>
<dbReference type="NCBIfam" id="NF002211">
    <property type="entry name" value="PRK01103.1"/>
    <property type="match status" value="1"/>
</dbReference>
<dbReference type="NCBIfam" id="TIGR00577">
    <property type="entry name" value="fpg"/>
    <property type="match status" value="1"/>
</dbReference>
<dbReference type="Pfam" id="PF06831">
    <property type="entry name" value="H2TH"/>
    <property type="match status" value="1"/>
</dbReference>
<evidence type="ECO:0000256" key="10">
    <source>
        <dbReference type="ARBA" id="ARBA00023204"/>
    </source>
</evidence>
<dbReference type="InterPro" id="IPR020629">
    <property type="entry name" value="FPG_Glyclase"/>
</dbReference>
<comment type="catalytic activity">
    <reaction evidence="14 15">
        <text>2'-deoxyribonucleotide-(2'-deoxyribose 5'-phosphate)-2'-deoxyribonucleotide-DNA = a 3'-end 2'-deoxyribonucleotide-(2,3-dehydro-2,3-deoxyribose 5'-phosphate)-DNA + a 5'-end 5'-phospho-2'-deoxyribonucleoside-DNA + H(+)</text>
        <dbReference type="Rhea" id="RHEA:66592"/>
        <dbReference type="Rhea" id="RHEA-COMP:13180"/>
        <dbReference type="Rhea" id="RHEA-COMP:16897"/>
        <dbReference type="Rhea" id="RHEA-COMP:17067"/>
        <dbReference type="ChEBI" id="CHEBI:15378"/>
        <dbReference type="ChEBI" id="CHEBI:136412"/>
        <dbReference type="ChEBI" id="CHEBI:157695"/>
        <dbReference type="ChEBI" id="CHEBI:167181"/>
        <dbReference type="EC" id="4.2.99.18"/>
    </reaction>
</comment>
<gene>
    <name evidence="15 18" type="primary">mutM</name>
    <name evidence="15" type="synonym">fpg</name>
    <name evidence="18" type="ORF">ISF26_15730</name>
</gene>
<dbReference type="SUPFAM" id="SSF81624">
    <property type="entry name" value="N-terminal domain of MutM-like DNA repair proteins"/>
    <property type="match status" value="1"/>
</dbReference>
<dbReference type="RefSeq" id="WP_230840247.1">
    <property type="nucleotide sequence ID" value="NZ_CP063845.1"/>
</dbReference>
<keyword evidence="5 15" id="KW-0227">DNA damage</keyword>
<evidence type="ECO:0000256" key="11">
    <source>
        <dbReference type="ARBA" id="ARBA00023239"/>
    </source>
</evidence>
<dbReference type="InterPro" id="IPR015886">
    <property type="entry name" value="H2TH_FPG"/>
</dbReference>
<dbReference type="SUPFAM" id="SSF46946">
    <property type="entry name" value="S13-like H2TH domain"/>
    <property type="match status" value="1"/>
</dbReference>
<evidence type="ECO:0000313" key="19">
    <source>
        <dbReference type="Proteomes" id="UP001054846"/>
    </source>
</evidence>
<keyword evidence="10 15" id="KW-0234">DNA repair</keyword>
<feature type="binding site" evidence="15">
    <location>
        <position position="159"/>
    </location>
    <ligand>
        <name>DNA</name>
        <dbReference type="ChEBI" id="CHEBI:16991"/>
    </ligand>
</feature>
<dbReference type="HAMAP" id="MF_00103">
    <property type="entry name" value="Fapy_DNA_glycosyl"/>
    <property type="match status" value="1"/>
</dbReference>
<evidence type="ECO:0000256" key="14">
    <source>
        <dbReference type="ARBA" id="ARBA00044632"/>
    </source>
</evidence>
<comment type="catalytic activity">
    <reaction evidence="1 15">
        <text>Hydrolysis of DNA containing ring-opened 7-methylguanine residues, releasing 2,6-diamino-4-hydroxy-5-(N-methyl)formamidopyrimidine.</text>
        <dbReference type="EC" id="3.2.2.23"/>
    </reaction>
</comment>
<feature type="active site" description="Proton donor; for delta-elimination activity" evidence="15">
    <location>
        <position position="268"/>
    </location>
</feature>
<keyword evidence="12 15" id="KW-0511">Multifunctional enzyme</keyword>
<keyword evidence="9 15" id="KW-0238">DNA-binding</keyword>
<proteinExistence type="inferred from homology"/>
<dbReference type="SMART" id="SM01232">
    <property type="entry name" value="H2TH"/>
    <property type="match status" value="1"/>
</dbReference>
<name>A0ABY3PHX3_9CYAN</name>
<evidence type="ECO:0000256" key="2">
    <source>
        <dbReference type="ARBA" id="ARBA00009409"/>
    </source>
</evidence>
<keyword evidence="8 15" id="KW-0862">Zinc</keyword>
<organism evidence="18 19">
    <name type="scientific">Gloeobacter morelensis MG652769</name>
    <dbReference type="NCBI Taxonomy" id="2781736"/>
    <lineage>
        <taxon>Bacteria</taxon>
        <taxon>Bacillati</taxon>
        <taxon>Cyanobacteriota</taxon>
        <taxon>Cyanophyceae</taxon>
        <taxon>Gloeobacterales</taxon>
        <taxon>Gloeobacteraceae</taxon>
        <taxon>Gloeobacter</taxon>
        <taxon>Gloeobacter morelensis</taxon>
    </lineage>
</organism>
<dbReference type="EC" id="4.2.99.18" evidence="15"/>
<protein>
    <recommendedName>
        <fullName evidence="15">Formamidopyrimidine-DNA glycosylase</fullName>
        <shortName evidence="15">Fapy-DNA glycosylase</shortName>
        <ecNumber evidence="15">3.2.2.23</ecNumber>
    </recommendedName>
    <alternativeName>
        <fullName evidence="15">DNA-(apurinic or apyrimidinic site) lyase MutM</fullName>
        <shortName evidence="15">AP lyase MutM</shortName>
        <ecNumber evidence="15">4.2.99.18</ecNumber>
    </alternativeName>
</protein>
<evidence type="ECO:0000313" key="18">
    <source>
        <dbReference type="EMBL" id="UFP93245.1"/>
    </source>
</evidence>
<dbReference type="PROSITE" id="PS51068">
    <property type="entry name" value="FPG_CAT"/>
    <property type="match status" value="1"/>
</dbReference>
<feature type="domain" description="Formamidopyrimidine-DNA glycosylase catalytic" evidence="17">
    <location>
        <begin position="2"/>
        <end position="117"/>
    </location>
</feature>
<dbReference type="SMART" id="SM00898">
    <property type="entry name" value="Fapy_DNA_glyco"/>
    <property type="match status" value="1"/>
</dbReference>
<dbReference type="GO" id="GO:0140078">
    <property type="term" value="F:class I DNA-(apurinic or apyrimidinic site) endonuclease activity"/>
    <property type="evidence" value="ECO:0007669"/>
    <property type="project" value="UniProtKB-EC"/>
</dbReference>
<keyword evidence="7 15" id="KW-0378">Hydrolase</keyword>
<dbReference type="InterPro" id="IPR012319">
    <property type="entry name" value="FPG_cat"/>
</dbReference>
<comment type="cofactor">
    <cofactor evidence="15">
        <name>Zn(2+)</name>
        <dbReference type="ChEBI" id="CHEBI:29105"/>
    </cofactor>
    <text evidence="15">Binds 1 zinc ion per subunit.</text>
</comment>
<dbReference type="GO" id="GO:0008534">
    <property type="term" value="F:oxidized purine nucleobase lesion DNA N-glycosylase activity"/>
    <property type="evidence" value="ECO:0007669"/>
    <property type="project" value="UniProtKB-EC"/>
</dbReference>
<dbReference type="SUPFAM" id="SSF57716">
    <property type="entry name" value="Glucocorticoid receptor-like (DNA-binding domain)"/>
    <property type="match status" value="1"/>
</dbReference>
<evidence type="ECO:0000256" key="6">
    <source>
        <dbReference type="ARBA" id="ARBA00022771"/>
    </source>
</evidence>
<feature type="active site" description="Proton donor" evidence="15">
    <location>
        <position position="3"/>
    </location>
</feature>
<feature type="binding site" evidence="15">
    <location>
        <position position="114"/>
    </location>
    <ligand>
        <name>DNA</name>
        <dbReference type="ChEBI" id="CHEBI:16991"/>
    </ligand>
</feature>
<evidence type="ECO:0000256" key="4">
    <source>
        <dbReference type="ARBA" id="ARBA00022723"/>
    </source>
</evidence>
<evidence type="ECO:0000256" key="12">
    <source>
        <dbReference type="ARBA" id="ARBA00023268"/>
    </source>
</evidence>
<dbReference type="InterPro" id="IPR010663">
    <property type="entry name" value="Znf_FPG/IleRS"/>
</dbReference>
<accession>A0ABY3PHX3</accession>
<feature type="domain" description="FPG-type" evidence="16">
    <location>
        <begin position="244"/>
        <end position="278"/>
    </location>
</feature>
<evidence type="ECO:0000256" key="3">
    <source>
        <dbReference type="ARBA" id="ARBA00011245"/>
    </source>
</evidence>
<evidence type="ECO:0000256" key="1">
    <source>
        <dbReference type="ARBA" id="ARBA00001668"/>
    </source>
</evidence>
<dbReference type="InterPro" id="IPR000214">
    <property type="entry name" value="Znf_DNA_glyclase/AP_lyase"/>
</dbReference>
<feature type="binding site" evidence="15">
    <location>
        <position position="95"/>
    </location>
    <ligand>
        <name>DNA</name>
        <dbReference type="ChEBI" id="CHEBI:16991"/>
    </ligand>
</feature>
<dbReference type="InterPro" id="IPR015887">
    <property type="entry name" value="DNA_glyclase_Znf_dom_DNA_BS"/>
</dbReference>
<keyword evidence="13 15" id="KW-0326">Glycosidase</keyword>
<evidence type="ECO:0000256" key="9">
    <source>
        <dbReference type="ARBA" id="ARBA00023125"/>
    </source>
</evidence>
<sequence length="284" mass="31293">MPELPEVETLRRDLLIHLPGERVAGVEVLRSDSVGYPADPAVFSAQMTGQVFSDRMLRRGKYLLLYFEQGAAMGVHLRMSGRLLWRRAEAPLEPHTRVRIPMASGHELRFEDMRVFGRLWLIPVGVPPERVMGGLARLGPEPFAEMFDGRYLAGRFAGRNQPVKSALLDQQLVAGVGNIYADEALFSSGIHPALPVGGLDAAALERLHRAVVKVLEAGIAQRGATLRNYTDAQGINGNYAGTAWVYGRKGQPCRVCHSLIERIRLAGRSTHFCPTCQCAQQSVQ</sequence>
<comment type="function">
    <text evidence="15">Involved in base excision repair of DNA damaged by oxidation or by mutagenic agents. Acts as DNA glycosylase that recognizes and removes damaged bases. Has a preference for oxidized purines, such as 7,8-dihydro-8-oxoguanine (8-oxoG). Has AP (apurinic/apyrimidinic) lyase activity and introduces nicks in the DNA strand. Cleaves the DNA backbone by beta-delta elimination to generate a single-strand break at the site of the removed base with both 3'- and 5'-phosphates.</text>
</comment>
<dbReference type="Proteomes" id="UP001054846">
    <property type="component" value="Chromosome"/>
</dbReference>
<keyword evidence="6 15" id="KW-0863">Zinc-finger</keyword>
<keyword evidence="4 15" id="KW-0479">Metal-binding</keyword>
<dbReference type="CDD" id="cd08966">
    <property type="entry name" value="EcFpg-like_N"/>
    <property type="match status" value="1"/>
</dbReference>
<dbReference type="PANTHER" id="PTHR22993">
    <property type="entry name" value="FORMAMIDOPYRIMIDINE-DNA GLYCOSYLASE"/>
    <property type="match status" value="1"/>
</dbReference>
<comment type="similarity">
    <text evidence="2 15">Belongs to the FPG family.</text>
</comment>
<dbReference type="PROSITE" id="PS51066">
    <property type="entry name" value="ZF_FPG_2"/>
    <property type="match status" value="1"/>
</dbReference>
<dbReference type="Pfam" id="PF06827">
    <property type="entry name" value="zf-FPG_IleRS"/>
    <property type="match status" value="1"/>
</dbReference>
<dbReference type="Gene3D" id="1.10.8.50">
    <property type="match status" value="1"/>
</dbReference>
<comment type="subunit">
    <text evidence="3 15">Monomer.</text>
</comment>
<reference evidence="18 19" key="1">
    <citation type="journal article" date="2021" name="Genome Biol. Evol.">
        <title>Complete Genome Sequencing of a Novel Gloeobacter Species from a Waterfall Cave in Mexico.</title>
        <authorList>
            <person name="Saw J.H."/>
            <person name="Cardona T."/>
            <person name="Montejano G."/>
        </authorList>
    </citation>
    <scope>NUCLEOTIDE SEQUENCE [LARGE SCALE GENOMIC DNA]</scope>
    <source>
        <strain evidence="18">MG652769</strain>
    </source>
</reference>
<dbReference type="EC" id="3.2.2.23" evidence="15"/>
<evidence type="ECO:0000259" key="16">
    <source>
        <dbReference type="PROSITE" id="PS51066"/>
    </source>
</evidence>
<evidence type="ECO:0000256" key="5">
    <source>
        <dbReference type="ARBA" id="ARBA00022763"/>
    </source>
</evidence>
<keyword evidence="19" id="KW-1185">Reference proteome</keyword>
<evidence type="ECO:0000256" key="8">
    <source>
        <dbReference type="ARBA" id="ARBA00022833"/>
    </source>
</evidence>
<dbReference type="Pfam" id="PF01149">
    <property type="entry name" value="Fapy_DNA_glyco"/>
    <property type="match status" value="1"/>
</dbReference>
<dbReference type="InterPro" id="IPR010979">
    <property type="entry name" value="Ribosomal_uS13-like_H2TH"/>
</dbReference>
<evidence type="ECO:0000256" key="7">
    <source>
        <dbReference type="ARBA" id="ARBA00022801"/>
    </source>
</evidence>
<dbReference type="EMBL" id="CP063845">
    <property type="protein sequence ID" value="UFP93245.1"/>
    <property type="molecule type" value="Genomic_DNA"/>
</dbReference>
<evidence type="ECO:0000256" key="13">
    <source>
        <dbReference type="ARBA" id="ARBA00023295"/>
    </source>
</evidence>
<feature type="active site" description="Schiff-base intermediate with DNA" evidence="15">
    <location>
        <position position="2"/>
    </location>
</feature>
<evidence type="ECO:0000256" key="15">
    <source>
        <dbReference type="HAMAP-Rule" id="MF_00103"/>
    </source>
</evidence>
<dbReference type="Gene3D" id="3.20.190.10">
    <property type="entry name" value="MutM-like, N-terminal"/>
    <property type="match status" value="1"/>
</dbReference>
<dbReference type="PANTHER" id="PTHR22993:SF9">
    <property type="entry name" value="FORMAMIDOPYRIMIDINE-DNA GLYCOSYLASE"/>
    <property type="match status" value="1"/>
</dbReference>
<evidence type="ECO:0000259" key="17">
    <source>
        <dbReference type="PROSITE" id="PS51068"/>
    </source>
</evidence>
<keyword evidence="11 15" id="KW-0456">Lyase</keyword>
<dbReference type="PROSITE" id="PS01242">
    <property type="entry name" value="ZF_FPG_1"/>
    <property type="match status" value="1"/>
</dbReference>
<dbReference type="InterPro" id="IPR035937">
    <property type="entry name" value="FPG_N"/>
</dbReference>